<dbReference type="Proteomes" id="UP000235786">
    <property type="component" value="Unassembled WGS sequence"/>
</dbReference>
<accession>A0A2J6S1M2</accession>
<reference evidence="1 2" key="1">
    <citation type="submission" date="2016-04" db="EMBL/GenBank/DDBJ databases">
        <title>A degradative enzymes factory behind the ericoid mycorrhizal symbiosis.</title>
        <authorList>
            <consortium name="DOE Joint Genome Institute"/>
            <person name="Martino E."/>
            <person name="Morin E."/>
            <person name="Grelet G."/>
            <person name="Kuo A."/>
            <person name="Kohler A."/>
            <person name="Daghino S."/>
            <person name="Barry K."/>
            <person name="Choi C."/>
            <person name="Cichocki N."/>
            <person name="Clum A."/>
            <person name="Copeland A."/>
            <person name="Hainaut M."/>
            <person name="Haridas S."/>
            <person name="Labutti K."/>
            <person name="Lindquist E."/>
            <person name="Lipzen A."/>
            <person name="Khouja H.-R."/>
            <person name="Murat C."/>
            <person name="Ohm R."/>
            <person name="Olson A."/>
            <person name="Spatafora J."/>
            <person name="Veneault-Fourrey C."/>
            <person name="Henrissat B."/>
            <person name="Grigoriev I."/>
            <person name="Martin F."/>
            <person name="Perotto S."/>
        </authorList>
    </citation>
    <scope>NUCLEOTIDE SEQUENCE [LARGE SCALE GENOMIC DNA]</scope>
    <source>
        <strain evidence="1 2">F</strain>
    </source>
</reference>
<evidence type="ECO:0000313" key="1">
    <source>
        <dbReference type="EMBL" id="PMD44669.1"/>
    </source>
</evidence>
<protein>
    <submittedName>
        <fullName evidence="1">Uncharacterized protein</fullName>
    </submittedName>
</protein>
<keyword evidence="2" id="KW-1185">Reference proteome</keyword>
<proteinExistence type="predicted"/>
<dbReference type="EMBL" id="KZ613941">
    <property type="protein sequence ID" value="PMD44669.1"/>
    <property type="molecule type" value="Genomic_DNA"/>
</dbReference>
<evidence type="ECO:0000313" key="2">
    <source>
        <dbReference type="Proteomes" id="UP000235786"/>
    </source>
</evidence>
<dbReference type="AlphaFoldDB" id="A0A2J6S1M2"/>
<sequence>MLGSEVRNLFSSCLLSVATVTGLQTFNYRNQASNVLRARRDSISPPINSTVTILTPQFFTEQGSKRVKVTYGPFVVPPMNVNSGMEDFEYETVTFGCSDCTVTYMEAGLEYPNGTYANVNTSLWLHHVVLYNTDNEDTVCGTDEFGERFFASGNERSPVSLCNNGTNNTGYYVGPKDNIAFLAELMNTAMENQTAVVTMTYEYLPGLPSSFQKVTPIWLDITGCGDSEEPAKNDTTFQYTSPVWTANATGRIAAAIGHLHDGGVNLDITQNNSTMCDFEAAYGENPGYIDASAMNSVSKKNRLVNANHEYS</sequence>
<name>A0A2J6S1M2_HYAVF</name>
<organism evidence="1 2">
    <name type="scientific">Hyaloscypha variabilis (strain UAMH 11265 / GT02V1 / F)</name>
    <name type="common">Meliniomyces variabilis</name>
    <dbReference type="NCBI Taxonomy" id="1149755"/>
    <lineage>
        <taxon>Eukaryota</taxon>
        <taxon>Fungi</taxon>
        <taxon>Dikarya</taxon>
        <taxon>Ascomycota</taxon>
        <taxon>Pezizomycotina</taxon>
        <taxon>Leotiomycetes</taxon>
        <taxon>Helotiales</taxon>
        <taxon>Hyaloscyphaceae</taxon>
        <taxon>Hyaloscypha</taxon>
        <taxon>Hyaloscypha variabilis</taxon>
    </lineage>
</organism>
<gene>
    <name evidence="1" type="ORF">L207DRAFT_579602</name>
</gene>
<dbReference type="OrthoDB" id="4142625at2759"/>